<gene>
    <name evidence="2" type="ORF">HER31_01435</name>
</gene>
<keyword evidence="3" id="KW-1185">Reference proteome</keyword>
<dbReference type="Pfam" id="PF16036">
    <property type="entry name" value="Chalcone_3"/>
    <property type="match status" value="1"/>
</dbReference>
<dbReference type="EMBL" id="CP051180">
    <property type="protein sequence ID" value="QIZ75680.1"/>
    <property type="molecule type" value="Genomic_DNA"/>
</dbReference>
<evidence type="ECO:0000259" key="1">
    <source>
        <dbReference type="Pfam" id="PF16036"/>
    </source>
</evidence>
<proteinExistence type="predicted"/>
<dbReference type="AlphaFoldDB" id="A0A6H1UAR1"/>
<dbReference type="KEGG" id="fes:HER31_01435"/>
<accession>A0A6H1UAR1</accession>
<feature type="domain" description="Chalcone isomerase" evidence="1">
    <location>
        <begin position="24"/>
        <end position="139"/>
    </location>
</feature>
<dbReference type="Proteomes" id="UP000501602">
    <property type="component" value="Chromosome"/>
</dbReference>
<reference evidence="2 3" key="1">
    <citation type="submission" date="2020-04" db="EMBL/GenBank/DDBJ databases">
        <title>Ferrimonas sp. S7 isolated from sea water.</title>
        <authorList>
            <person name="Bae S.S."/>
            <person name="Baek K."/>
        </authorList>
    </citation>
    <scope>NUCLEOTIDE SEQUENCE [LARGE SCALE GENOMIC DNA]</scope>
    <source>
        <strain evidence="2 3">S7</strain>
    </source>
</reference>
<dbReference type="InterPro" id="IPR016087">
    <property type="entry name" value="Chalcone_isomerase"/>
</dbReference>
<dbReference type="RefSeq" id="WP_168658941.1">
    <property type="nucleotide sequence ID" value="NZ_CP051180.1"/>
</dbReference>
<organism evidence="2 3">
    <name type="scientific">Ferrimonas lipolytica</name>
    <dbReference type="NCBI Taxonomy" id="2724191"/>
    <lineage>
        <taxon>Bacteria</taxon>
        <taxon>Pseudomonadati</taxon>
        <taxon>Pseudomonadota</taxon>
        <taxon>Gammaproteobacteria</taxon>
        <taxon>Alteromonadales</taxon>
        <taxon>Ferrimonadaceae</taxon>
        <taxon>Ferrimonas</taxon>
    </lineage>
</organism>
<name>A0A6H1UAR1_9GAMM</name>
<sequence length="154" mass="17786">MWALLAVSLLLGELKAVGQTELSVLWFPVYRATLYSDDGHYGGIEPPLLLQLEYRRDISRQALLEHTKQEWLKLGIDKRFDVQPWIEQLQLLWPQISKGDQLVFHFGETQSSFYYNQRQLGHIDDANFGAAFAAIWLDEGASYPRHRLELIGAK</sequence>
<protein>
    <recommendedName>
        <fullName evidence="1">Chalcone isomerase domain-containing protein</fullName>
    </recommendedName>
</protein>
<evidence type="ECO:0000313" key="2">
    <source>
        <dbReference type="EMBL" id="QIZ75680.1"/>
    </source>
</evidence>
<evidence type="ECO:0000313" key="3">
    <source>
        <dbReference type="Proteomes" id="UP000501602"/>
    </source>
</evidence>